<evidence type="ECO:0000313" key="2">
    <source>
        <dbReference type="Proteomes" id="UP001590950"/>
    </source>
</evidence>
<gene>
    <name evidence="1" type="ORF">N7G274_009776</name>
</gene>
<comment type="caution">
    <text evidence="1">The sequence shown here is derived from an EMBL/GenBank/DDBJ whole genome shotgun (WGS) entry which is preliminary data.</text>
</comment>
<accession>A0ABR3ZWE8</accession>
<dbReference type="Proteomes" id="UP001590950">
    <property type="component" value="Unassembled WGS sequence"/>
</dbReference>
<proteinExistence type="predicted"/>
<organism evidence="1 2">
    <name type="scientific">Stereocaulon virgatum</name>
    <dbReference type="NCBI Taxonomy" id="373712"/>
    <lineage>
        <taxon>Eukaryota</taxon>
        <taxon>Fungi</taxon>
        <taxon>Dikarya</taxon>
        <taxon>Ascomycota</taxon>
        <taxon>Pezizomycotina</taxon>
        <taxon>Lecanoromycetes</taxon>
        <taxon>OSLEUM clade</taxon>
        <taxon>Lecanoromycetidae</taxon>
        <taxon>Lecanorales</taxon>
        <taxon>Lecanorineae</taxon>
        <taxon>Stereocaulaceae</taxon>
        <taxon>Stereocaulon</taxon>
    </lineage>
</organism>
<sequence>MIKHPAARPVDDLDKTQTSMHHYNLWLHYLDRALLPCWWLRRYRPSAPKRLPISTNIGPSAANMRGSLPNFLCLIFIILLSDFDSEPCAKPGAIFASCLYYDMSP</sequence>
<reference evidence="1 2" key="1">
    <citation type="submission" date="2024-09" db="EMBL/GenBank/DDBJ databases">
        <title>Rethinking Asexuality: The Enigmatic Case of Functional Sexual Genes in Lepraria (Stereocaulaceae).</title>
        <authorList>
            <person name="Doellman M."/>
            <person name="Sun Y."/>
            <person name="Barcenas-Pena A."/>
            <person name="Lumbsch H.T."/>
            <person name="Grewe F."/>
        </authorList>
    </citation>
    <scope>NUCLEOTIDE SEQUENCE [LARGE SCALE GENOMIC DNA]</scope>
    <source>
        <strain evidence="1 2">Mercado 3170</strain>
    </source>
</reference>
<name>A0ABR3ZWE8_9LECA</name>
<evidence type="ECO:0000313" key="1">
    <source>
        <dbReference type="EMBL" id="KAL2037495.1"/>
    </source>
</evidence>
<dbReference type="EMBL" id="JBEFKJ010000040">
    <property type="protein sequence ID" value="KAL2037495.1"/>
    <property type="molecule type" value="Genomic_DNA"/>
</dbReference>
<protein>
    <submittedName>
        <fullName evidence="1">Uncharacterized protein</fullName>
    </submittedName>
</protein>
<keyword evidence="2" id="KW-1185">Reference proteome</keyword>